<dbReference type="Proteomes" id="UP001221142">
    <property type="component" value="Unassembled WGS sequence"/>
</dbReference>
<dbReference type="EMBL" id="JARKIF010000018">
    <property type="protein sequence ID" value="KAJ7619733.1"/>
    <property type="molecule type" value="Genomic_DNA"/>
</dbReference>
<evidence type="ECO:0008006" key="4">
    <source>
        <dbReference type="Google" id="ProtNLM"/>
    </source>
</evidence>
<accession>A0AAD7BG11</accession>
<evidence type="ECO:0000256" key="1">
    <source>
        <dbReference type="SAM" id="SignalP"/>
    </source>
</evidence>
<protein>
    <recommendedName>
        <fullName evidence="4">Secreted protein</fullName>
    </recommendedName>
</protein>
<name>A0AAD7BG11_9AGAR</name>
<keyword evidence="3" id="KW-1185">Reference proteome</keyword>
<proteinExistence type="predicted"/>
<organism evidence="2 3">
    <name type="scientific">Roridomyces roridus</name>
    <dbReference type="NCBI Taxonomy" id="1738132"/>
    <lineage>
        <taxon>Eukaryota</taxon>
        <taxon>Fungi</taxon>
        <taxon>Dikarya</taxon>
        <taxon>Basidiomycota</taxon>
        <taxon>Agaricomycotina</taxon>
        <taxon>Agaricomycetes</taxon>
        <taxon>Agaricomycetidae</taxon>
        <taxon>Agaricales</taxon>
        <taxon>Marasmiineae</taxon>
        <taxon>Mycenaceae</taxon>
        <taxon>Roridomyces</taxon>
    </lineage>
</organism>
<sequence length="112" mass="12224">MPLAARPLLLLLGSCCLPRLVPPHFVFSAFLLRASKPRESSQISGELHNFRMEFFEKGGSNDNEHSVSDTAGKIGNGRHSVTNTSLLTTTTTGLPQRPILSLQDVAIFLLHV</sequence>
<comment type="caution">
    <text evidence="2">The sequence shown here is derived from an EMBL/GenBank/DDBJ whole genome shotgun (WGS) entry which is preliminary data.</text>
</comment>
<feature type="chain" id="PRO_5042101796" description="Secreted protein" evidence="1">
    <location>
        <begin position="24"/>
        <end position="112"/>
    </location>
</feature>
<feature type="signal peptide" evidence="1">
    <location>
        <begin position="1"/>
        <end position="23"/>
    </location>
</feature>
<evidence type="ECO:0000313" key="3">
    <source>
        <dbReference type="Proteomes" id="UP001221142"/>
    </source>
</evidence>
<evidence type="ECO:0000313" key="2">
    <source>
        <dbReference type="EMBL" id="KAJ7619733.1"/>
    </source>
</evidence>
<gene>
    <name evidence="2" type="ORF">FB45DRAFT_871837</name>
</gene>
<dbReference type="AlphaFoldDB" id="A0AAD7BG11"/>
<keyword evidence="1" id="KW-0732">Signal</keyword>
<reference evidence="2" key="1">
    <citation type="submission" date="2023-03" db="EMBL/GenBank/DDBJ databases">
        <title>Massive genome expansion in bonnet fungi (Mycena s.s.) driven by repeated elements and novel gene families across ecological guilds.</title>
        <authorList>
            <consortium name="Lawrence Berkeley National Laboratory"/>
            <person name="Harder C.B."/>
            <person name="Miyauchi S."/>
            <person name="Viragh M."/>
            <person name="Kuo A."/>
            <person name="Thoen E."/>
            <person name="Andreopoulos B."/>
            <person name="Lu D."/>
            <person name="Skrede I."/>
            <person name="Drula E."/>
            <person name="Henrissat B."/>
            <person name="Morin E."/>
            <person name="Kohler A."/>
            <person name="Barry K."/>
            <person name="LaButti K."/>
            <person name="Morin E."/>
            <person name="Salamov A."/>
            <person name="Lipzen A."/>
            <person name="Mereny Z."/>
            <person name="Hegedus B."/>
            <person name="Baldrian P."/>
            <person name="Stursova M."/>
            <person name="Weitz H."/>
            <person name="Taylor A."/>
            <person name="Grigoriev I.V."/>
            <person name="Nagy L.G."/>
            <person name="Martin F."/>
            <person name="Kauserud H."/>
        </authorList>
    </citation>
    <scope>NUCLEOTIDE SEQUENCE</scope>
    <source>
        <strain evidence="2">9284</strain>
    </source>
</reference>